<gene>
    <name evidence="2" type="ORF">VSQ78_03665</name>
</gene>
<accession>A0ABV5DQE9</accession>
<feature type="region of interest" description="Disordered" evidence="1">
    <location>
        <begin position="462"/>
        <end position="493"/>
    </location>
</feature>
<dbReference type="Gene3D" id="1.25.40.10">
    <property type="entry name" value="Tetratricopeptide repeat domain"/>
    <property type="match status" value="1"/>
</dbReference>
<dbReference type="EMBL" id="JAYMRS010000001">
    <property type="protein sequence ID" value="MFB8766787.1"/>
    <property type="molecule type" value="Genomic_DNA"/>
</dbReference>
<dbReference type="RefSeq" id="WP_376736769.1">
    <property type="nucleotide sequence ID" value="NZ_JAYMRS010000001.1"/>
</dbReference>
<proteinExistence type="predicted"/>
<dbReference type="InterPro" id="IPR011990">
    <property type="entry name" value="TPR-like_helical_dom_sf"/>
</dbReference>
<reference evidence="2 3" key="1">
    <citation type="submission" date="2024-01" db="EMBL/GenBank/DDBJ databases">
        <title>Genome mining of biosynthetic gene clusters to explore secondary metabolites of Streptomyces sp.</title>
        <authorList>
            <person name="Baig A."/>
            <person name="Ajitkumar Shintre N."/>
            <person name="Kumar H."/>
            <person name="Anbarasu A."/>
            <person name="Ramaiah S."/>
        </authorList>
    </citation>
    <scope>NUCLEOTIDE SEQUENCE [LARGE SCALE GENOMIC DNA]</scope>
    <source>
        <strain evidence="2 3">A01</strain>
    </source>
</reference>
<dbReference type="Proteomes" id="UP001585053">
    <property type="component" value="Unassembled WGS sequence"/>
</dbReference>
<evidence type="ECO:0000313" key="3">
    <source>
        <dbReference type="Proteomes" id="UP001585053"/>
    </source>
</evidence>
<protein>
    <recommendedName>
        <fullName evidence="4">Sel1 repeat family protein</fullName>
    </recommendedName>
</protein>
<comment type="caution">
    <text evidence="2">The sequence shown here is derived from an EMBL/GenBank/DDBJ whole genome shotgun (WGS) entry which is preliminary data.</text>
</comment>
<name>A0ABV5DQE9_9ACTN</name>
<sequence>MREKMGAAIEDGARPQMLVIRGGSCTGKTRTAYEALTATVPDDFDLLFPADAGGLLAALEAGAVGSRTVLWLNEAQEYLDGPSGETVAAALLRRLDAEGPLIVIATLWPDHHQTLTRRSSQGADDQHGNARELLVQAHYTNVPKTFAEQLDAVREAARHDASLAEALETGGADLTQVLAAGPDLVDHYEQPAGEYGVYGRALISAAMDAYRLGVANPLPLGFLEEAAPGYLTDTERADAAPDWFIGALAYARSLIKDTARPLQDVSRPTGMGAQPGVVRLTDFLQQHGRRTRITQCPPATFWEAAMAHMRDPSDLVLLAQAAEMRSRYDHSAQLYSAAVDVGDTRALLELAWLREVAGDREGAERFLEQAVDAGHTSALLDSAWLREVAGDREGAERLLERALEAGESFALPDLTRMREEAGDRERADWFARQAVEAGYTYTLVQLARLRGEPLETYECYGLDTDGSPTESWEWPEPCDGKLPDVLPSDSDKE</sequence>
<organism evidence="2 3">
    <name type="scientific">Nocardiopsis alba</name>
    <dbReference type="NCBI Taxonomy" id="53437"/>
    <lineage>
        <taxon>Bacteria</taxon>
        <taxon>Bacillati</taxon>
        <taxon>Actinomycetota</taxon>
        <taxon>Actinomycetes</taxon>
        <taxon>Streptosporangiales</taxon>
        <taxon>Nocardiopsidaceae</taxon>
        <taxon>Nocardiopsis</taxon>
    </lineage>
</organism>
<dbReference type="SUPFAM" id="SSF81901">
    <property type="entry name" value="HCP-like"/>
    <property type="match status" value="1"/>
</dbReference>
<evidence type="ECO:0000256" key="1">
    <source>
        <dbReference type="SAM" id="MobiDB-lite"/>
    </source>
</evidence>
<evidence type="ECO:0008006" key="4">
    <source>
        <dbReference type="Google" id="ProtNLM"/>
    </source>
</evidence>
<evidence type="ECO:0000313" key="2">
    <source>
        <dbReference type="EMBL" id="MFB8766787.1"/>
    </source>
</evidence>
<keyword evidence="3" id="KW-1185">Reference proteome</keyword>